<dbReference type="Proteomes" id="UP000316500">
    <property type="component" value="Unassembled WGS sequence"/>
</dbReference>
<dbReference type="AlphaFoldDB" id="A0A558H450"/>
<dbReference type="EMBL" id="VNFK01000005">
    <property type="protein sequence ID" value="TVU63905.1"/>
    <property type="molecule type" value="Genomic_DNA"/>
</dbReference>
<protein>
    <recommendedName>
        <fullName evidence="3">SRPBCC family protein</fullName>
    </recommendedName>
</protein>
<organism evidence="1 2">
    <name type="scientific">Paenarthrobacter nitroguajacolicus</name>
    <name type="common">Arthrobacter nitroguajacolicus</name>
    <dbReference type="NCBI Taxonomy" id="211146"/>
    <lineage>
        <taxon>Bacteria</taxon>
        <taxon>Bacillati</taxon>
        <taxon>Actinomycetota</taxon>
        <taxon>Actinomycetes</taxon>
        <taxon>Micrococcales</taxon>
        <taxon>Micrococcaceae</taxon>
        <taxon>Paenarthrobacter</taxon>
    </lineage>
</organism>
<evidence type="ECO:0000313" key="2">
    <source>
        <dbReference type="Proteomes" id="UP000316500"/>
    </source>
</evidence>
<gene>
    <name evidence="1" type="ORF">FQP90_07880</name>
</gene>
<dbReference type="Pfam" id="PF10604">
    <property type="entry name" value="Polyketide_cyc2"/>
    <property type="match status" value="1"/>
</dbReference>
<dbReference type="InterPro" id="IPR023393">
    <property type="entry name" value="START-like_dom_sf"/>
</dbReference>
<accession>A0A558H450</accession>
<reference evidence="1 2" key="1">
    <citation type="submission" date="2019-07" db="EMBL/GenBank/DDBJ databases">
        <title>Diversity of Bacteria from Kongsfjorden, Arctic.</title>
        <authorList>
            <person name="Yu Y."/>
        </authorList>
    </citation>
    <scope>NUCLEOTIDE SEQUENCE [LARGE SCALE GENOMIC DNA]</scope>
    <source>
        <strain evidence="1 2">SM1928</strain>
    </source>
</reference>
<dbReference type="Gene3D" id="3.30.530.20">
    <property type="match status" value="1"/>
</dbReference>
<dbReference type="InterPro" id="IPR019587">
    <property type="entry name" value="Polyketide_cyclase/dehydratase"/>
</dbReference>
<evidence type="ECO:0000313" key="1">
    <source>
        <dbReference type="EMBL" id="TVU63905.1"/>
    </source>
</evidence>
<dbReference type="OrthoDB" id="3786259at2"/>
<dbReference type="RefSeq" id="WP_144649183.1">
    <property type="nucleotide sequence ID" value="NZ_VNFK01000005.1"/>
</dbReference>
<proteinExistence type="predicted"/>
<dbReference type="SUPFAM" id="SSF55961">
    <property type="entry name" value="Bet v1-like"/>
    <property type="match status" value="1"/>
</dbReference>
<name>A0A558H450_PAENT</name>
<sequence length="147" mass="16031">MAFAAYEVVISRDAMTVYGFLMDGLNNSLWRSGIRSISVRSGIRGQKGALYQQTINGPGGRPIAADFKITEARPGAEVRFAVVAGPARPTGGYYLSTEGATTRLRFALEYHPKGLQKLMNGMIQKTMEGEVAQLEQLKTVMESRSVV</sequence>
<comment type="caution">
    <text evidence="1">The sequence shown here is derived from an EMBL/GenBank/DDBJ whole genome shotgun (WGS) entry which is preliminary data.</text>
</comment>
<evidence type="ECO:0008006" key="3">
    <source>
        <dbReference type="Google" id="ProtNLM"/>
    </source>
</evidence>